<accession>A0ACC1XKE3</accession>
<dbReference type="EMBL" id="CM051401">
    <property type="protein sequence ID" value="KAJ4711939.1"/>
    <property type="molecule type" value="Genomic_DNA"/>
</dbReference>
<keyword evidence="2" id="KW-1185">Reference proteome</keyword>
<evidence type="ECO:0000313" key="2">
    <source>
        <dbReference type="Proteomes" id="UP001164539"/>
    </source>
</evidence>
<protein>
    <submittedName>
        <fullName evidence="1">Protein SPA1-RELATED like</fullName>
    </submittedName>
</protein>
<gene>
    <name evidence="1" type="ORF">OWV82_014270</name>
</gene>
<reference evidence="1 2" key="1">
    <citation type="journal article" date="2023" name="Science">
        <title>Complex scaffold remodeling in plant triterpene biosynthesis.</title>
        <authorList>
            <person name="De La Pena R."/>
            <person name="Hodgson H."/>
            <person name="Liu J.C."/>
            <person name="Stephenson M.J."/>
            <person name="Martin A.C."/>
            <person name="Owen C."/>
            <person name="Harkess A."/>
            <person name="Leebens-Mack J."/>
            <person name="Jimenez L.E."/>
            <person name="Osbourn A."/>
            <person name="Sattely E.S."/>
        </authorList>
    </citation>
    <scope>NUCLEOTIDE SEQUENCE [LARGE SCALE GENOMIC DNA]</scope>
    <source>
        <strain evidence="2">cv. JPN11</strain>
        <tissue evidence="1">Leaf</tissue>
    </source>
</reference>
<dbReference type="Proteomes" id="UP001164539">
    <property type="component" value="Chromosome 8"/>
</dbReference>
<organism evidence="1 2">
    <name type="scientific">Melia azedarach</name>
    <name type="common">Chinaberry tree</name>
    <dbReference type="NCBI Taxonomy" id="155640"/>
    <lineage>
        <taxon>Eukaryota</taxon>
        <taxon>Viridiplantae</taxon>
        <taxon>Streptophyta</taxon>
        <taxon>Embryophyta</taxon>
        <taxon>Tracheophyta</taxon>
        <taxon>Spermatophyta</taxon>
        <taxon>Magnoliopsida</taxon>
        <taxon>eudicotyledons</taxon>
        <taxon>Gunneridae</taxon>
        <taxon>Pentapetalae</taxon>
        <taxon>rosids</taxon>
        <taxon>malvids</taxon>
        <taxon>Sapindales</taxon>
        <taxon>Meliaceae</taxon>
        <taxon>Melia</taxon>
    </lineage>
</organism>
<sequence length="1081" mass="120107">MDDMDEELGDEVAPVDAAEGSHLQNKEIEHSVKPESCDMLESREMAILEGTSPTSSFQILADMFEGKNVNRIVSPVDASENPCPHNVDDAGVMVEELTVKEYISSNLAIVGTSNNRERMQTRHGRWQHLYQLASGSGSGSSRGDRDLRNTKSGGWEDVGDTSVQEILAQKPLHDELNLNMEQSKSAENDGIMGSKLSHGSIRTKILSKSGFSEFFVKTTLKGKGIVCRGPPHNPYKEPRDAYDVKVGVGTTMPSDASLKAAGAVMVASNVSEKPVGGTTVVPSATLSGGTRTGVPSSSRIGGPRPCTSSHGVSLREWLKARGHKVKKIECLCIFREVVDLVNYYHTRGITLLDLRPSSFKLLQSNQVKYIGSIRQKETYETATDQDISHSENYWLRRRSADQEISPPGVISAKKQKFNDNKSFIGRRPLFPSRSGIKVETRNGSDINLASIQCSHSDTNEHHTSTGYGIQCKSSSSLVSNSARQHATPVCEQLEEKWYESPEELSEGVCTISSNIYSLGVLLFELLGRFDSERAHAVAMSDLRHRILPPNFLSENPKEAGFCLWLLHPEPLSRPKTREILQSEVANGLQEMSAEELLSSIDQDDSESELLLHFLTSLEEQKQDQASKLVEDIRCLEADIVEVERRHCLVANHARESKYFNKQPSSSEVQLSPISDANEMRLMRDFSQLERAYFSMRSRIHLSDTDVTTRIDNDVLRDRENRCLARQDEEIQNPPDCLGDFFDGLCKYARYSKFEMRGILRTGEFNNSANVICSLSFDRDEDHFAAAGVSKKIKIFEFNALFNDSVDIHYPVVEMSNRSKLSCVCWNNYIKNYLASADYDGVVKLWDASTGQTVSHYIEHEKRAWSVDFSRVHPTKLASGSDDCSVKLWSINERNCLGTIRNIANVCCVQFSAHSSHLLAFGSADYRTYCYDLRNARAPWCVLAGHEKTVSYVKFLDSGTLVTASTDNTLKLWDLKKTTHTGASTSACSLTFSGHTNEKNFVGLSTADGYIACGSETNEVYAFHRSLPMPVTSYKFGSIDPISGKETDDDNGLFVSSVCWRGKSDMVVAANSSGCIKVLQMV</sequence>
<name>A0ACC1XKE3_MELAZ</name>
<comment type="caution">
    <text evidence="1">The sequence shown here is derived from an EMBL/GenBank/DDBJ whole genome shotgun (WGS) entry which is preliminary data.</text>
</comment>
<evidence type="ECO:0000313" key="1">
    <source>
        <dbReference type="EMBL" id="KAJ4711939.1"/>
    </source>
</evidence>
<proteinExistence type="predicted"/>